<protein>
    <recommendedName>
        <fullName evidence="2">Sfi1 spindle body domain-containing protein</fullName>
    </recommendedName>
</protein>
<keyword evidence="4" id="KW-1185">Reference proteome</keyword>
<gene>
    <name evidence="3" type="ORF">GYMLUDRAFT_74171</name>
</gene>
<proteinExistence type="predicted"/>
<dbReference type="InterPro" id="IPR013665">
    <property type="entry name" value="Sfi1_dom"/>
</dbReference>
<feature type="region of interest" description="Disordered" evidence="1">
    <location>
        <begin position="165"/>
        <end position="203"/>
    </location>
</feature>
<evidence type="ECO:0000313" key="3">
    <source>
        <dbReference type="EMBL" id="KIK59731.1"/>
    </source>
</evidence>
<dbReference type="Proteomes" id="UP000053593">
    <property type="component" value="Unassembled WGS sequence"/>
</dbReference>
<feature type="compositionally biased region" description="Polar residues" evidence="1">
    <location>
        <begin position="1022"/>
        <end position="1033"/>
    </location>
</feature>
<feature type="compositionally biased region" description="Polar residues" evidence="1">
    <location>
        <begin position="13"/>
        <end position="23"/>
    </location>
</feature>
<feature type="compositionally biased region" description="Basic and acidic residues" evidence="1">
    <location>
        <begin position="1059"/>
        <end position="1075"/>
    </location>
</feature>
<accession>A0A0D0BVZ5</accession>
<evidence type="ECO:0000313" key="4">
    <source>
        <dbReference type="Proteomes" id="UP000053593"/>
    </source>
</evidence>
<feature type="domain" description="Sfi1 spindle body" evidence="2">
    <location>
        <begin position="460"/>
        <end position="673"/>
    </location>
</feature>
<name>A0A0D0BVZ5_9AGAR</name>
<feature type="compositionally biased region" description="Low complexity" evidence="1">
    <location>
        <begin position="1"/>
        <end position="12"/>
    </location>
</feature>
<dbReference type="EMBL" id="KN834778">
    <property type="protein sequence ID" value="KIK59731.1"/>
    <property type="molecule type" value="Genomic_DNA"/>
</dbReference>
<feature type="region of interest" description="Disordered" evidence="1">
    <location>
        <begin position="944"/>
        <end position="985"/>
    </location>
</feature>
<feature type="region of interest" description="Disordered" evidence="1">
    <location>
        <begin position="1"/>
        <end position="23"/>
    </location>
</feature>
<dbReference type="Pfam" id="PF08457">
    <property type="entry name" value="Sfi1"/>
    <property type="match status" value="2"/>
</dbReference>
<feature type="compositionally biased region" description="Polar residues" evidence="1">
    <location>
        <begin position="179"/>
        <end position="203"/>
    </location>
</feature>
<reference evidence="3 4" key="1">
    <citation type="submission" date="2014-04" db="EMBL/GenBank/DDBJ databases">
        <title>Evolutionary Origins and Diversification of the Mycorrhizal Mutualists.</title>
        <authorList>
            <consortium name="DOE Joint Genome Institute"/>
            <consortium name="Mycorrhizal Genomics Consortium"/>
            <person name="Kohler A."/>
            <person name="Kuo A."/>
            <person name="Nagy L.G."/>
            <person name="Floudas D."/>
            <person name="Copeland A."/>
            <person name="Barry K.W."/>
            <person name="Cichocki N."/>
            <person name="Veneault-Fourrey C."/>
            <person name="LaButti K."/>
            <person name="Lindquist E.A."/>
            <person name="Lipzen A."/>
            <person name="Lundell T."/>
            <person name="Morin E."/>
            <person name="Murat C."/>
            <person name="Riley R."/>
            <person name="Ohm R."/>
            <person name="Sun H."/>
            <person name="Tunlid A."/>
            <person name="Henrissat B."/>
            <person name="Grigoriev I.V."/>
            <person name="Hibbett D.S."/>
            <person name="Martin F."/>
        </authorList>
    </citation>
    <scope>NUCLEOTIDE SEQUENCE [LARGE SCALE GENOMIC DNA]</scope>
    <source>
        <strain evidence="3 4">FD-317 M1</strain>
    </source>
</reference>
<evidence type="ECO:0000259" key="2">
    <source>
        <dbReference type="Pfam" id="PF08457"/>
    </source>
</evidence>
<evidence type="ECO:0000256" key="1">
    <source>
        <dbReference type="SAM" id="MobiDB-lite"/>
    </source>
</evidence>
<dbReference type="HOGENOM" id="CLU_012263_0_0_1"/>
<sequence length="1075" mass="125311">MFSFRPPRSSSPANQQRLRASTVSPDISRSSVFSAVPELAGLSTEEVDLLDAIIERAGPTATTFLTVFKAYNDILTDRGLDPHEVVYYGKLLKLGTLKGGSWREKWDAIKAQNGYGAEAEVTAGSTRTISKMSKWPARSDTVLDSRPGASAFLSDDVFSSGLRRSQVSETDEESVLEGLQTSPLSSTVFPSRQGLSPSELTGNSLGLEVNEDILRPSPALSSRTPFQRATARPWDYNTSEPITSTPPSYRVVPRDLSSRKLPPPASFKPVEQKNSAINEEDAWKKVKMIQDEREADRFRDERLVERCFDVWKEGFHWIATTNEQIDTARDNLLLRKFFQRWYQPTASRRALCARVDAFANRRCQQIFFSIWKQRLKRQVKEKLQIKWRQDMRMRIQLVRQKRDKRVLQQAWDNLRQSHRLTVADQYYDGQLLVRFFQHWKTILGKAYGKEAIADEMFRNRMENAVETYWDHWRSSAEIARIGKVITERVGLRVLGETLDIWYKRTRNLQISQAFYNVILAKKYIRSWKTARDRTRNLEFRVNKHIARRDGVLLRAAVRVWKAHERGKLLEKVKAFRLTKMVWAVWKARMDDQRILEDLALHFSVRLNASNVQSAFFSWRQVLSTHRNSYSMATRYFAQNTLRQSVLKWRLQLHKQLKMTKKARVAERFLALHNAWNHFKGKYWERIAIKKLQSSEQLRMKRVFEAWVSRSQRSRHQRFSERILRDQIRRRILSNFLAHWTNRVIALKVQELEVSQRNEAVILITTFKKWKNVRARHLEELGLMQSYQDIRKEENIRRIFAKWLATTRAARHRRIVLEQREEEIKIMTIAVAWDKWRERFQEERLRPMEHQLRVQNREALKYRAFATWFSKTQSLPAIHFNSNRVKTRYWKLWAGAMPRALQARKARELDKQAVLRNFLTKWLQVYRTKLSLKAVARARYFPAPGGASSRSFAPPLPYVPRNNASRNGLPRRAIRSPSPDEKGSDSTGAITALKVARLASHLAVPTRARSEASPTRTLIPGTRASSPARSTKSSVPAPWYMRDRSPLRSPAPPSSTGGPEGRHNLWQELRDVGRKS</sequence>
<organism evidence="3 4">
    <name type="scientific">Collybiopsis luxurians FD-317 M1</name>
    <dbReference type="NCBI Taxonomy" id="944289"/>
    <lineage>
        <taxon>Eukaryota</taxon>
        <taxon>Fungi</taxon>
        <taxon>Dikarya</taxon>
        <taxon>Basidiomycota</taxon>
        <taxon>Agaricomycotina</taxon>
        <taxon>Agaricomycetes</taxon>
        <taxon>Agaricomycetidae</taxon>
        <taxon>Agaricales</taxon>
        <taxon>Marasmiineae</taxon>
        <taxon>Omphalotaceae</taxon>
        <taxon>Collybiopsis</taxon>
        <taxon>Collybiopsis luxurians</taxon>
    </lineage>
</organism>
<dbReference type="AlphaFoldDB" id="A0A0D0BVZ5"/>
<feature type="region of interest" description="Disordered" evidence="1">
    <location>
        <begin position="1003"/>
        <end position="1075"/>
    </location>
</feature>
<dbReference type="OrthoDB" id="1933281at2759"/>
<feature type="domain" description="Sfi1 spindle body" evidence="2">
    <location>
        <begin position="282"/>
        <end position="376"/>
    </location>
</feature>